<evidence type="ECO:0000256" key="2">
    <source>
        <dbReference type="ARBA" id="ARBA00023239"/>
    </source>
</evidence>
<dbReference type="Proteomes" id="UP000017786">
    <property type="component" value="Chromosome"/>
</dbReference>
<organism evidence="3 4">
    <name type="scientific">Mycobacterium kansasii ATCC 12478</name>
    <dbReference type="NCBI Taxonomy" id="557599"/>
    <lineage>
        <taxon>Bacteria</taxon>
        <taxon>Bacillati</taxon>
        <taxon>Actinomycetota</taxon>
        <taxon>Actinomycetes</taxon>
        <taxon>Mycobacteriales</taxon>
        <taxon>Mycobacteriaceae</taxon>
        <taxon>Mycobacterium</taxon>
    </lineage>
</organism>
<dbReference type="GO" id="GO:0046872">
    <property type="term" value="F:metal ion binding"/>
    <property type="evidence" value="ECO:0007669"/>
    <property type="project" value="UniProtKB-KW"/>
</dbReference>
<dbReference type="EMBL" id="CP006835">
    <property type="protein sequence ID" value="AGZ54022.1"/>
    <property type="molecule type" value="Genomic_DNA"/>
</dbReference>
<dbReference type="Pfam" id="PF01903">
    <property type="entry name" value="CbiX"/>
    <property type="match status" value="1"/>
</dbReference>
<dbReference type="GO" id="GO:0016829">
    <property type="term" value="F:lyase activity"/>
    <property type="evidence" value="ECO:0007669"/>
    <property type="project" value="UniProtKB-KW"/>
</dbReference>
<dbReference type="KEGG" id="mkn:MKAN_04975"/>
<dbReference type="eggNOG" id="COG2138">
    <property type="taxonomic scope" value="Bacteria"/>
</dbReference>
<reference evidence="3 4" key="1">
    <citation type="submission" date="2013-10" db="EMBL/GenBank/DDBJ databases">
        <title>Genome sequence of Mycobacterium kansasii.</title>
        <authorList>
            <consortium name="McGill University Mycobacterium genome consortium"/>
            <person name="Veyrier F.J."/>
            <person name="Behr M.A."/>
        </authorList>
    </citation>
    <scope>NUCLEOTIDE SEQUENCE [LARGE SCALE GENOMIC DNA]</scope>
    <source>
        <strain evidence="3 4">ATCC 12478</strain>
    </source>
</reference>
<proteinExistence type="predicted"/>
<dbReference type="AlphaFoldDB" id="U5WYH9"/>
<dbReference type="Gene3D" id="3.40.50.1400">
    <property type="match status" value="1"/>
</dbReference>
<dbReference type="CDD" id="cd03416">
    <property type="entry name" value="CbiX_SirB_N"/>
    <property type="match status" value="1"/>
</dbReference>
<dbReference type="InterPro" id="IPR002762">
    <property type="entry name" value="CbiX-like"/>
</dbReference>
<gene>
    <name evidence="3" type="ORF">MKAN_04975</name>
</gene>
<evidence type="ECO:0000256" key="1">
    <source>
        <dbReference type="ARBA" id="ARBA00022723"/>
    </source>
</evidence>
<sequence>MTALVLTAHGSPDPRSAANARAVAGRLARLRPGLDVRVAFCEQNPPSLVEVLGECPADAVVAPPLPSTSCSAAAAAGSRRGFWRRGC</sequence>
<name>U5WYH9_MYCKA</name>
<accession>U5WYH9</accession>
<dbReference type="HOGENOM" id="CLU_2480002_0_0_11"/>
<protein>
    <recommendedName>
        <fullName evidence="5">Cobalamin biosynthesis protein CbiX</fullName>
    </recommendedName>
</protein>
<evidence type="ECO:0000313" key="3">
    <source>
        <dbReference type="EMBL" id="AGZ54022.1"/>
    </source>
</evidence>
<keyword evidence="1" id="KW-0479">Metal-binding</keyword>
<dbReference type="SUPFAM" id="SSF53800">
    <property type="entry name" value="Chelatase"/>
    <property type="match status" value="1"/>
</dbReference>
<evidence type="ECO:0008006" key="5">
    <source>
        <dbReference type="Google" id="ProtNLM"/>
    </source>
</evidence>
<evidence type="ECO:0000313" key="4">
    <source>
        <dbReference type="Proteomes" id="UP000017786"/>
    </source>
</evidence>
<keyword evidence="2" id="KW-0456">Lyase</keyword>